<reference evidence="5 6" key="1">
    <citation type="submission" date="2018-06" db="EMBL/GenBank/DDBJ databases">
        <title>Comparative genomics reveals the genomic features of Rhizophagus irregularis, R. cerebriforme, R. diaphanum and Gigaspora rosea, and their symbiotic lifestyle signature.</title>
        <authorList>
            <person name="Morin E."/>
            <person name="San Clemente H."/>
            <person name="Chen E.C.H."/>
            <person name="De La Providencia I."/>
            <person name="Hainaut M."/>
            <person name="Kuo A."/>
            <person name="Kohler A."/>
            <person name="Murat C."/>
            <person name="Tang N."/>
            <person name="Roy S."/>
            <person name="Loubradou J."/>
            <person name="Henrissat B."/>
            <person name="Grigoriev I.V."/>
            <person name="Corradi N."/>
            <person name="Roux C."/>
            <person name="Martin F.M."/>
        </authorList>
    </citation>
    <scope>NUCLEOTIDE SEQUENCE [LARGE SCALE GENOMIC DNA]</scope>
    <source>
        <strain evidence="5 6">DAOM 194757</strain>
    </source>
</reference>
<dbReference type="InterPro" id="IPR050240">
    <property type="entry name" value="DNA_pol_type-B"/>
</dbReference>
<dbReference type="Gene3D" id="3.30.420.10">
    <property type="entry name" value="Ribonuclease H-like superfamily/Ribonuclease H"/>
    <property type="match status" value="1"/>
</dbReference>
<organism evidence="5 6">
    <name type="scientific">Gigaspora rosea</name>
    <dbReference type="NCBI Taxonomy" id="44941"/>
    <lineage>
        <taxon>Eukaryota</taxon>
        <taxon>Fungi</taxon>
        <taxon>Fungi incertae sedis</taxon>
        <taxon>Mucoromycota</taxon>
        <taxon>Glomeromycotina</taxon>
        <taxon>Glomeromycetes</taxon>
        <taxon>Diversisporales</taxon>
        <taxon>Gigasporaceae</taxon>
        <taxon>Gigaspora</taxon>
    </lineage>
</organism>
<protein>
    <recommendedName>
        <fullName evidence="1">DNA-directed DNA polymerase</fullName>
        <ecNumber evidence="1">2.7.7.7</ecNumber>
    </recommendedName>
</protein>
<evidence type="ECO:0000256" key="1">
    <source>
        <dbReference type="ARBA" id="ARBA00012417"/>
    </source>
</evidence>
<keyword evidence="6" id="KW-1185">Reference proteome</keyword>
<keyword evidence="3" id="KW-0548">Nucleotidyltransferase</keyword>
<evidence type="ECO:0000256" key="2">
    <source>
        <dbReference type="ARBA" id="ARBA00022679"/>
    </source>
</evidence>
<gene>
    <name evidence="5" type="ORF">C2G38_2033211</name>
</gene>
<accession>A0A397VM49</accession>
<dbReference type="GO" id="GO:0006261">
    <property type="term" value="P:DNA-templated DNA replication"/>
    <property type="evidence" value="ECO:0007669"/>
    <property type="project" value="TreeGrafter"/>
</dbReference>
<dbReference type="EMBL" id="QKWP01000288">
    <property type="protein sequence ID" value="RIB22901.1"/>
    <property type="molecule type" value="Genomic_DNA"/>
</dbReference>
<dbReference type="GO" id="GO:0000166">
    <property type="term" value="F:nucleotide binding"/>
    <property type="evidence" value="ECO:0007669"/>
    <property type="project" value="InterPro"/>
</dbReference>
<dbReference type="Gene3D" id="1.10.132.60">
    <property type="entry name" value="DNA polymerase family B, C-terminal domain"/>
    <property type="match status" value="1"/>
</dbReference>
<evidence type="ECO:0000256" key="3">
    <source>
        <dbReference type="ARBA" id="ARBA00022695"/>
    </source>
</evidence>
<dbReference type="InterPro" id="IPR036397">
    <property type="entry name" value="RNaseH_sf"/>
</dbReference>
<dbReference type="GO" id="GO:0003676">
    <property type="term" value="F:nucleic acid binding"/>
    <property type="evidence" value="ECO:0007669"/>
    <property type="project" value="InterPro"/>
</dbReference>
<dbReference type="AlphaFoldDB" id="A0A397VM49"/>
<proteinExistence type="predicted"/>
<evidence type="ECO:0000313" key="6">
    <source>
        <dbReference type="Proteomes" id="UP000266673"/>
    </source>
</evidence>
<dbReference type="EC" id="2.7.7.7" evidence="1"/>
<dbReference type="InterPro" id="IPR043502">
    <property type="entry name" value="DNA/RNA_pol_sf"/>
</dbReference>
<keyword evidence="4" id="KW-0239">DNA-directed DNA polymerase</keyword>
<dbReference type="GO" id="GO:0003887">
    <property type="term" value="F:DNA-directed DNA polymerase activity"/>
    <property type="evidence" value="ECO:0007669"/>
    <property type="project" value="UniProtKB-KW"/>
</dbReference>
<dbReference type="SUPFAM" id="SSF56672">
    <property type="entry name" value="DNA/RNA polymerases"/>
    <property type="match status" value="1"/>
</dbReference>
<comment type="caution">
    <text evidence="5">The sequence shown here is derived from an EMBL/GenBank/DDBJ whole genome shotgun (WGS) entry which is preliminary data.</text>
</comment>
<dbReference type="Proteomes" id="UP000266673">
    <property type="component" value="Unassembled WGS sequence"/>
</dbReference>
<keyword evidence="2" id="KW-0808">Transferase</keyword>
<dbReference type="Gene3D" id="3.90.1600.10">
    <property type="entry name" value="Palm domain of DNA polymerase"/>
    <property type="match status" value="1"/>
</dbReference>
<dbReference type="InterPro" id="IPR042087">
    <property type="entry name" value="DNA_pol_B_thumb"/>
</dbReference>
<dbReference type="SUPFAM" id="SSF53098">
    <property type="entry name" value="Ribonuclease H-like"/>
    <property type="match status" value="1"/>
</dbReference>
<evidence type="ECO:0000256" key="4">
    <source>
        <dbReference type="ARBA" id="ARBA00022932"/>
    </source>
</evidence>
<dbReference type="PANTHER" id="PTHR10322">
    <property type="entry name" value="DNA POLYMERASE CATALYTIC SUBUNIT"/>
    <property type="match status" value="1"/>
</dbReference>
<dbReference type="InterPro" id="IPR012337">
    <property type="entry name" value="RNaseH-like_sf"/>
</dbReference>
<dbReference type="PANTHER" id="PTHR10322:SF23">
    <property type="entry name" value="DNA POLYMERASE DELTA CATALYTIC SUBUNIT"/>
    <property type="match status" value="1"/>
</dbReference>
<evidence type="ECO:0000313" key="5">
    <source>
        <dbReference type="EMBL" id="RIB22901.1"/>
    </source>
</evidence>
<dbReference type="InterPro" id="IPR023211">
    <property type="entry name" value="DNA_pol_palm_dom_sf"/>
</dbReference>
<sequence>MSGRTSQATSEDIIQWNYYERLGDVTTSNETLSVKENTEEEVEEEFRRDSIFIKVSPEDAFKSSFLKIPGCVPIDVHACFKRLYPHSEVEKESLLKFYLKLCRLESKADMPFNRLWNYYSETKELSSDITARNMHEVANYCIIDVSRCQELTVKCNIINNYRKVASIAYVSLFDTHYRANRIKVKNLLGIYATKRNMLFSTICHKDKEKARGITLAEQYNIGLVARFVIAKGFGIKYGDTDSLYLTCPDKYYEKCDSNYNENKLSKEAYWSEIVKITMKVMDEFRNKVNAYLRIKNGTSYLKMVYEEVLLPVCFTGIDTVKQGQTELFRFIGEKIMREVMNIDNTRTIYQIVENTLREASKKQWDFNQFVAMATWKPNKDNKCIQRFIERMKENYENKIPDSGKHFSYIVVKGERYRDKNGQLIPRRNADYMEFPDIAKEFNMKIDINYYLEKTVGLCARFINNDDKYQPLLHIRLCNSKIRMKKRSRLMFIPRTRQKIA</sequence>
<dbReference type="InterPro" id="IPR017964">
    <property type="entry name" value="DNA-dir_DNA_pol_B_CS"/>
</dbReference>
<name>A0A397VM49_9GLOM</name>
<dbReference type="PROSITE" id="PS00116">
    <property type="entry name" value="DNA_POLYMERASE_B"/>
    <property type="match status" value="1"/>
</dbReference>